<gene>
    <name evidence="1" type="ORF">FPSE_10102</name>
</gene>
<organism evidence="1 2">
    <name type="scientific">Fusarium pseudograminearum (strain CS3096)</name>
    <name type="common">Wheat and barley crown-rot fungus</name>
    <dbReference type="NCBI Taxonomy" id="1028729"/>
    <lineage>
        <taxon>Eukaryota</taxon>
        <taxon>Fungi</taxon>
        <taxon>Dikarya</taxon>
        <taxon>Ascomycota</taxon>
        <taxon>Pezizomycotina</taxon>
        <taxon>Sordariomycetes</taxon>
        <taxon>Hypocreomycetidae</taxon>
        <taxon>Hypocreales</taxon>
        <taxon>Nectriaceae</taxon>
        <taxon>Fusarium</taxon>
    </lineage>
</organism>
<protein>
    <submittedName>
        <fullName evidence="1">Uncharacterized protein</fullName>
    </submittedName>
</protein>
<reference evidence="1 2" key="1">
    <citation type="journal article" date="2012" name="PLoS Pathog.">
        <title>Comparative pathogenomics reveals horizontally acquired novel virulence genes in fungi infecting cereal hosts.</title>
        <authorList>
            <person name="Gardiner D.M."/>
            <person name="McDonald M.C."/>
            <person name="Covarelli L."/>
            <person name="Solomon P.S."/>
            <person name="Rusu A.G."/>
            <person name="Marshall M."/>
            <person name="Kazan K."/>
            <person name="Chakraborty S."/>
            <person name="McDonald B.A."/>
            <person name="Manners J.M."/>
        </authorList>
    </citation>
    <scope>NUCLEOTIDE SEQUENCE [LARGE SCALE GENOMIC DNA]</scope>
    <source>
        <strain evidence="1 2">CS3096</strain>
    </source>
</reference>
<comment type="caution">
    <text evidence="1">The sequence shown here is derived from an EMBL/GenBank/DDBJ whole genome shotgun (WGS) entry which is preliminary data.</text>
</comment>
<proteinExistence type="predicted"/>
<dbReference type="EMBL" id="AFNW01000329">
    <property type="protein sequence ID" value="EKJ69688.1"/>
    <property type="molecule type" value="Genomic_DNA"/>
</dbReference>
<sequence>MPTTHFRIWSMVVHHEPIREVVHEVAFPVRYAANDNFSSSTLTVIGSEL</sequence>
<dbReference type="GeneID" id="20368719"/>
<dbReference type="AlphaFoldDB" id="K3VBK7"/>
<evidence type="ECO:0000313" key="2">
    <source>
        <dbReference type="Proteomes" id="UP000007978"/>
    </source>
</evidence>
<name>K3VBK7_FUSPC</name>
<dbReference type="Proteomes" id="UP000007978">
    <property type="component" value="Chromosome 4"/>
</dbReference>
<keyword evidence="2" id="KW-1185">Reference proteome</keyword>
<dbReference type="RefSeq" id="XP_009261494.1">
    <property type="nucleotide sequence ID" value="XM_009263219.1"/>
</dbReference>
<dbReference type="HOGENOM" id="CLU_3143160_0_0_1"/>
<dbReference type="KEGG" id="fpu:FPSE_10102"/>
<accession>K3VBK7</accession>
<evidence type="ECO:0000313" key="1">
    <source>
        <dbReference type="EMBL" id="EKJ69688.1"/>
    </source>
</evidence>